<dbReference type="PANTHER" id="PTHR23189">
    <property type="entry name" value="RNA RECOGNITION MOTIF-CONTAINING"/>
    <property type="match status" value="1"/>
</dbReference>
<keyword evidence="6" id="KW-1185">Reference proteome</keyword>
<evidence type="ECO:0000256" key="1">
    <source>
        <dbReference type="ARBA" id="ARBA00022884"/>
    </source>
</evidence>
<dbReference type="PROSITE" id="PS50102">
    <property type="entry name" value="RRM"/>
    <property type="match status" value="1"/>
</dbReference>
<dbReference type="SMART" id="SM00360">
    <property type="entry name" value="RRM"/>
    <property type="match status" value="2"/>
</dbReference>
<accession>A0A5C3QMZ2</accession>
<evidence type="ECO:0000313" key="5">
    <source>
        <dbReference type="EMBL" id="TFL03345.1"/>
    </source>
</evidence>
<evidence type="ECO:0000259" key="4">
    <source>
        <dbReference type="PROSITE" id="PS50102"/>
    </source>
</evidence>
<dbReference type="InterPro" id="IPR000504">
    <property type="entry name" value="RRM_dom"/>
</dbReference>
<feature type="compositionally biased region" description="Pro residues" evidence="3">
    <location>
        <begin position="286"/>
        <end position="298"/>
    </location>
</feature>
<feature type="compositionally biased region" description="Low complexity" evidence="3">
    <location>
        <begin position="433"/>
        <end position="445"/>
    </location>
</feature>
<feature type="compositionally biased region" description="Basic and acidic residues" evidence="3">
    <location>
        <begin position="234"/>
        <end position="247"/>
    </location>
</feature>
<dbReference type="InterPro" id="IPR012677">
    <property type="entry name" value="Nucleotide-bd_a/b_plait_sf"/>
</dbReference>
<dbReference type="Pfam" id="PF00076">
    <property type="entry name" value="RRM_1"/>
    <property type="match status" value="1"/>
</dbReference>
<dbReference type="EMBL" id="ML178820">
    <property type="protein sequence ID" value="TFL03345.1"/>
    <property type="molecule type" value="Genomic_DNA"/>
</dbReference>
<protein>
    <recommendedName>
        <fullName evidence="4">RRM domain-containing protein</fullName>
    </recommendedName>
</protein>
<evidence type="ECO:0000313" key="6">
    <source>
        <dbReference type="Proteomes" id="UP000305067"/>
    </source>
</evidence>
<dbReference type="AlphaFoldDB" id="A0A5C3QMZ2"/>
<dbReference type="InterPro" id="IPR035979">
    <property type="entry name" value="RBD_domain_sf"/>
</dbReference>
<reference evidence="5 6" key="1">
    <citation type="journal article" date="2019" name="Nat. Ecol. Evol.">
        <title>Megaphylogeny resolves global patterns of mushroom evolution.</title>
        <authorList>
            <person name="Varga T."/>
            <person name="Krizsan K."/>
            <person name="Foldi C."/>
            <person name="Dima B."/>
            <person name="Sanchez-Garcia M."/>
            <person name="Sanchez-Ramirez S."/>
            <person name="Szollosi G.J."/>
            <person name="Szarkandi J.G."/>
            <person name="Papp V."/>
            <person name="Albert L."/>
            <person name="Andreopoulos W."/>
            <person name="Angelini C."/>
            <person name="Antonin V."/>
            <person name="Barry K.W."/>
            <person name="Bougher N.L."/>
            <person name="Buchanan P."/>
            <person name="Buyck B."/>
            <person name="Bense V."/>
            <person name="Catcheside P."/>
            <person name="Chovatia M."/>
            <person name="Cooper J."/>
            <person name="Damon W."/>
            <person name="Desjardin D."/>
            <person name="Finy P."/>
            <person name="Geml J."/>
            <person name="Haridas S."/>
            <person name="Hughes K."/>
            <person name="Justo A."/>
            <person name="Karasinski D."/>
            <person name="Kautmanova I."/>
            <person name="Kiss B."/>
            <person name="Kocsube S."/>
            <person name="Kotiranta H."/>
            <person name="LaButti K.M."/>
            <person name="Lechner B.E."/>
            <person name="Liimatainen K."/>
            <person name="Lipzen A."/>
            <person name="Lukacs Z."/>
            <person name="Mihaltcheva S."/>
            <person name="Morgado L.N."/>
            <person name="Niskanen T."/>
            <person name="Noordeloos M.E."/>
            <person name="Ohm R.A."/>
            <person name="Ortiz-Santana B."/>
            <person name="Ovrebo C."/>
            <person name="Racz N."/>
            <person name="Riley R."/>
            <person name="Savchenko A."/>
            <person name="Shiryaev A."/>
            <person name="Soop K."/>
            <person name="Spirin V."/>
            <person name="Szebenyi C."/>
            <person name="Tomsovsky M."/>
            <person name="Tulloss R.E."/>
            <person name="Uehling J."/>
            <person name="Grigoriev I.V."/>
            <person name="Vagvolgyi C."/>
            <person name="Papp T."/>
            <person name="Martin F.M."/>
            <person name="Miettinen O."/>
            <person name="Hibbett D.S."/>
            <person name="Nagy L.G."/>
        </authorList>
    </citation>
    <scope>NUCLEOTIDE SEQUENCE [LARGE SCALE GENOMIC DNA]</scope>
    <source>
        <strain evidence="5 6">CBS 309.79</strain>
    </source>
</reference>
<keyword evidence="1 2" id="KW-0694">RNA-binding</keyword>
<dbReference type="GO" id="GO:0003723">
    <property type="term" value="F:RNA binding"/>
    <property type="evidence" value="ECO:0007669"/>
    <property type="project" value="UniProtKB-UniRule"/>
</dbReference>
<organism evidence="5 6">
    <name type="scientific">Pterulicium gracile</name>
    <dbReference type="NCBI Taxonomy" id="1884261"/>
    <lineage>
        <taxon>Eukaryota</taxon>
        <taxon>Fungi</taxon>
        <taxon>Dikarya</taxon>
        <taxon>Basidiomycota</taxon>
        <taxon>Agaricomycotina</taxon>
        <taxon>Agaricomycetes</taxon>
        <taxon>Agaricomycetidae</taxon>
        <taxon>Agaricales</taxon>
        <taxon>Pleurotineae</taxon>
        <taxon>Pterulaceae</taxon>
        <taxon>Pterulicium</taxon>
    </lineage>
</organism>
<feature type="compositionally biased region" description="Basic residues" evidence="3">
    <location>
        <begin position="191"/>
        <end position="200"/>
    </location>
</feature>
<feature type="compositionally biased region" description="Pro residues" evidence="3">
    <location>
        <begin position="320"/>
        <end position="337"/>
    </location>
</feature>
<feature type="compositionally biased region" description="Basic and acidic residues" evidence="3">
    <location>
        <begin position="174"/>
        <end position="185"/>
    </location>
</feature>
<dbReference type="Proteomes" id="UP000305067">
    <property type="component" value="Unassembled WGS sequence"/>
</dbReference>
<feature type="domain" description="RRM" evidence="4">
    <location>
        <begin position="1"/>
        <end position="70"/>
    </location>
</feature>
<dbReference type="OrthoDB" id="439808at2759"/>
<feature type="compositionally biased region" description="Low complexity" evidence="3">
    <location>
        <begin position="310"/>
        <end position="319"/>
    </location>
</feature>
<evidence type="ECO:0000256" key="2">
    <source>
        <dbReference type="PROSITE-ProRule" id="PRU00176"/>
    </source>
</evidence>
<feature type="compositionally biased region" description="Low complexity" evidence="3">
    <location>
        <begin position="355"/>
        <end position="369"/>
    </location>
</feature>
<dbReference type="STRING" id="1884261.A0A5C3QMZ2"/>
<feature type="compositionally biased region" description="Low complexity" evidence="3">
    <location>
        <begin position="452"/>
        <end position="468"/>
    </location>
</feature>
<feature type="region of interest" description="Disordered" evidence="3">
    <location>
        <begin position="158"/>
        <end position="468"/>
    </location>
</feature>
<evidence type="ECO:0000256" key="3">
    <source>
        <dbReference type="SAM" id="MobiDB-lite"/>
    </source>
</evidence>
<feature type="compositionally biased region" description="Pro residues" evidence="3">
    <location>
        <begin position="344"/>
        <end position="354"/>
    </location>
</feature>
<dbReference type="Gene3D" id="3.30.70.330">
    <property type="match status" value="1"/>
</dbReference>
<name>A0A5C3QMZ2_9AGAR</name>
<gene>
    <name evidence="5" type="ORF">BDV98DRAFT_381940</name>
</gene>
<feature type="compositionally biased region" description="Gly residues" evidence="3">
    <location>
        <begin position="216"/>
        <end position="233"/>
    </location>
</feature>
<proteinExistence type="predicted"/>
<dbReference type="PRINTS" id="PR01217">
    <property type="entry name" value="PRICHEXTENSN"/>
</dbReference>
<sequence length="468" mass="49493">MMCVQYETNSDDVYRRFSAHGDIKTFFDLISNRGMVFVTYYDLRHAERARDHLQGSEISGRPIDVHYSLPRDDHAKGIDRERNQAMQGTIQITLRDSRSGMPIDEGELRRKFTPFGDIKAINSAGGPEFLEYFDMRSCDVAFDKMRYTSFQDGTLEIQFSWDEPPAPANTRAGPYDKEKHDDKPRGGAGRGRGRSGRGGRGRGGYDDDDDRRDYGRGGGGRDQGGPGPRGGGGRFEDEFGREARDGPGEPEQNNSRFDSGPSDRYPGGPPPPAAGYYGAPQGGYGGPPPPPAAGPPPPENDRLEQARKVQQLLAALKQPAQPPQPPTPTYPTMPPPGASSYYPPGYPGPPPPAAAPYGSTAAPPSGYGSAPPPPGYGAPPPGYGPGPRSPPPSAMGYAPPAAAPAPPSLGGVSLPPNITALLQQMGSAPPPGAGYAAAPGPSSEASGGGQQGLQQLMSFLQSQQNKQA</sequence>
<dbReference type="SUPFAM" id="SSF54928">
    <property type="entry name" value="RNA-binding domain, RBD"/>
    <property type="match status" value="1"/>
</dbReference>
<feature type="compositionally biased region" description="Pro residues" evidence="3">
    <location>
        <begin position="370"/>
        <end position="393"/>
    </location>
</feature>